<gene>
    <name evidence="5" type="ORF">H7344_04425</name>
</gene>
<feature type="region of interest" description="Disordered" evidence="2">
    <location>
        <begin position="350"/>
        <end position="429"/>
    </location>
</feature>
<feature type="region of interest" description="Disordered" evidence="2">
    <location>
        <begin position="273"/>
        <end position="338"/>
    </location>
</feature>
<feature type="compositionally biased region" description="Pro residues" evidence="2">
    <location>
        <begin position="354"/>
        <end position="367"/>
    </location>
</feature>
<dbReference type="SUPFAM" id="SSF56112">
    <property type="entry name" value="Protein kinase-like (PK-like)"/>
    <property type="match status" value="1"/>
</dbReference>
<sequence length="638" mass="66295">MPQTARPGDVLADRYRLVDLLSESRGGRFWRAHDRVLERHVALHVIDAGDDRAPGLIDAARRSATVLDRRVLRVLDAERLEGVCYVVNEWGSGTSLDILLATSGPLSPRKAAWLVGEVADAVATSHAAGVTHGRLVPENVLVERTGHVRVIGLCVDAALHGLPADGAATDVTDLAGLLYAALTGKWAGVSPSAVAPAPQEHGHVLRPRQVRAGVPRPLDALCEALLNPYAARRDLLDVTTARGVAAYLEEFVGDPAGVPEALAASTPQVNLPSTIVLPPVPDVVPHDARSEPDAPEPEPDAETELVEPPGPSEPEPAPGPGPEPARADLPTEAGLPIFDDATDDVSWLERRTEPVPPPPPFEEPPSRPLFAPDPTDGAPARRPRPGVSHGDAGPHAFADVPGAGGAPGDGTYWPWDTGDGRGTGTALPAVEDTGTLDEVPGRRWMRLAIVLGICAAVLLATVVAVNLGRGRGPLGTGAEDPTESASPTAAPLSTVAVQGVTDLDPQGGDGVENPELAPLAADGDPASTWRTATYKQQLGPAGLKTGVGIVLDLGSAQEVAQVELTLVGAPTEVVVYVSDTEPTAVRDLAVAGGDTLEERGRVSLEEPVTGRYVVVWLTSLPAVEGGYRGEVGEVVVRG</sequence>
<dbReference type="CDD" id="cd13973">
    <property type="entry name" value="PK_MviN-like"/>
    <property type="match status" value="1"/>
</dbReference>
<evidence type="ECO:0000256" key="3">
    <source>
        <dbReference type="SAM" id="Phobius"/>
    </source>
</evidence>
<dbReference type="InterPro" id="IPR011009">
    <property type="entry name" value="Kinase-like_dom_sf"/>
</dbReference>
<feature type="compositionally biased region" description="Pro residues" evidence="2">
    <location>
        <begin position="308"/>
        <end position="323"/>
    </location>
</feature>
<evidence type="ECO:0000259" key="4">
    <source>
        <dbReference type="PROSITE" id="PS50011"/>
    </source>
</evidence>
<comment type="caution">
    <text evidence="5">The sequence shown here is derived from an EMBL/GenBank/DDBJ whole genome shotgun (WGS) entry which is preliminary data.</text>
</comment>
<evidence type="ECO:0000256" key="1">
    <source>
        <dbReference type="ARBA" id="ARBA00023170"/>
    </source>
</evidence>
<dbReference type="RefSeq" id="WP_186344798.1">
    <property type="nucleotide sequence ID" value="NZ_BMMR01000002.1"/>
</dbReference>
<feature type="compositionally biased region" description="Acidic residues" evidence="2">
    <location>
        <begin position="293"/>
        <end position="305"/>
    </location>
</feature>
<reference evidence="5 6" key="1">
    <citation type="submission" date="2020-08" db="EMBL/GenBank/DDBJ databases">
        <title>novel species in genus Nocardioides.</title>
        <authorList>
            <person name="Zhang G."/>
        </authorList>
    </citation>
    <scope>NUCLEOTIDE SEQUENCE [LARGE SCALE GENOMIC DNA]</scope>
    <source>
        <strain evidence="5 6">SC8A-24</strain>
    </source>
</reference>
<feature type="transmembrane region" description="Helical" evidence="3">
    <location>
        <begin position="444"/>
        <end position="465"/>
    </location>
</feature>
<proteinExistence type="predicted"/>
<accession>A0ABR6U525</accession>
<dbReference type="Gene3D" id="2.60.120.260">
    <property type="entry name" value="Galactose-binding domain-like"/>
    <property type="match status" value="1"/>
</dbReference>
<name>A0ABR6U525_9ACTN</name>
<dbReference type="Proteomes" id="UP000604001">
    <property type="component" value="Unassembled WGS sequence"/>
</dbReference>
<dbReference type="Gene3D" id="3.30.200.20">
    <property type="entry name" value="Phosphorylase Kinase, domain 1"/>
    <property type="match status" value="1"/>
</dbReference>
<dbReference type="SMART" id="SM00220">
    <property type="entry name" value="S_TKc"/>
    <property type="match status" value="1"/>
</dbReference>
<dbReference type="InterPro" id="IPR000719">
    <property type="entry name" value="Prot_kinase_dom"/>
</dbReference>
<keyword evidence="1" id="KW-0675">Receptor</keyword>
<keyword evidence="3" id="KW-0812">Transmembrane</keyword>
<feature type="domain" description="Protein kinase" evidence="4">
    <location>
        <begin position="15"/>
        <end position="306"/>
    </location>
</feature>
<evidence type="ECO:0000313" key="6">
    <source>
        <dbReference type="Proteomes" id="UP000604001"/>
    </source>
</evidence>
<organism evidence="5 6">
    <name type="scientific">Nocardioides deserti</name>
    <dbReference type="NCBI Taxonomy" id="1588644"/>
    <lineage>
        <taxon>Bacteria</taxon>
        <taxon>Bacillati</taxon>
        <taxon>Actinomycetota</taxon>
        <taxon>Actinomycetes</taxon>
        <taxon>Propionibacteriales</taxon>
        <taxon>Nocardioidaceae</taxon>
        <taxon>Nocardioides</taxon>
    </lineage>
</organism>
<dbReference type="InterPro" id="IPR008979">
    <property type="entry name" value="Galactose-bd-like_sf"/>
</dbReference>
<evidence type="ECO:0000313" key="5">
    <source>
        <dbReference type="EMBL" id="MBC2959534.1"/>
    </source>
</evidence>
<dbReference type="SUPFAM" id="SSF49785">
    <property type="entry name" value="Galactose-binding domain-like"/>
    <property type="match status" value="1"/>
</dbReference>
<protein>
    <recommendedName>
        <fullName evidence="4">Protein kinase domain-containing protein</fullName>
    </recommendedName>
</protein>
<evidence type="ECO:0000256" key="2">
    <source>
        <dbReference type="SAM" id="MobiDB-lite"/>
    </source>
</evidence>
<dbReference type="EMBL" id="JACMYC010000002">
    <property type="protein sequence ID" value="MBC2959534.1"/>
    <property type="molecule type" value="Genomic_DNA"/>
</dbReference>
<keyword evidence="6" id="KW-1185">Reference proteome</keyword>
<keyword evidence="3" id="KW-0472">Membrane</keyword>
<dbReference type="PROSITE" id="PS50011">
    <property type="entry name" value="PROTEIN_KINASE_DOM"/>
    <property type="match status" value="1"/>
</dbReference>
<keyword evidence="3" id="KW-1133">Transmembrane helix</keyword>
<dbReference type="Gene3D" id="1.10.510.10">
    <property type="entry name" value="Transferase(Phosphotransferase) domain 1"/>
    <property type="match status" value="1"/>
</dbReference>